<evidence type="ECO:0000256" key="3">
    <source>
        <dbReference type="ARBA" id="ARBA00022630"/>
    </source>
</evidence>
<dbReference type="Proteomes" id="UP000054995">
    <property type="component" value="Unassembled WGS sequence"/>
</dbReference>
<dbReference type="SUPFAM" id="SSF52540">
    <property type="entry name" value="P-loop containing nucleoside triphosphate hydrolases"/>
    <property type="match status" value="2"/>
</dbReference>
<dbReference type="GO" id="GO:0016971">
    <property type="term" value="F:flavin-dependent sulfhydryl oxidase activity"/>
    <property type="evidence" value="ECO:0007669"/>
    <property type="project" value="InterPro"/>
</dbReference>
<dbReference type="GO" id="GO:0005758">
    <property type="term" value="C:mitochondrial intermembrane space"/>
    <property type="evidence" value="ECO:0007669"/>
    <property type="project" value="UniProtKB-SubCell"/>
</dbReference>
<evidence type="ECO:0000256" key="8">
    <source>
        <dbReference type="ARBA" id="ARBA00023002"/>
    </source>
</evidence>
<dbReference type="CDD" id="cd01428">
    <property type="entry name" value="ADK"/>
    <property type="match status" value="1"/>
</dbReference>
<evidence type="ECO:0000256" key="4">
    <source>
        <dbReference type="ARBA" id="ARBA00022679"/>
    </source>
</evidence>
<dbReference type="InterPro" id="IPR036774">
    <property type="entry name" value="ERV/ALR_sulphydryl_oxid_sf"/>
</dbReference>
<evidence type="ECO:0000313" key="15">
    <source>
        <dbReference type="EMBL" id="KRY83567.1"/>
    </source>
</evidence>
<dbReference type="FunFam" id="1.20.120.310:FF:000003">
    <property type="entry name" value="Sulfhydryl oxidase"/>
    <property type="match status" value="1"/>
</dbReference>
<keyword evidence="3 12" id="KW-0285">Flavoprotein</keyword>
<evidence type="ECO:0000256" key="11">
    <source>
        <dbReference type="ARBA" id="ARBA00048864"/>
    </source>
</evidence>
<keyword evidence="7 12" id="KW-0274">FAD</keyword>
<comment type="subcellular location">
    <subcellularLocation>
        <location evidence="2">Mitochondrion intermembrane space</location>
    </subcellularLocation>
</comment>
<evidence type="ECO:0000256" key="2">
    <source>
        <dbReference type="ARBA" id="ARBA00004569"/>
    </source>
</evidence>
<evidence type="ECO:0000256" key="5">
    <source>
        <dbReference type="ARBA" id="ARBA00022741"/>
    </source>
</evidence>
<keyword evidence="16" id="KW-1185">Reference proteome</keyword>
<dbReference type="EMBL" id="JYDT01000137">
    <property type="protein sequence ID" value="KRY83567.1"/>
    <property type="molecule type" value="Genomic_DNA"/>
</dbReference>
<dbReference type="AlphaFoldDB" id="A0A0V1FCL8"/>
<evidence type="ECO:0000256" key="9">
    <source>
        <dbReference type="ARBA" id="ARBA00023128"/>
    </source>
</evidence>
<feature type="compositionally biased region" description="Basic and acidic residues" evidence="13">
    <location>
        <begin position="325"/>
        <end position="342"/>
    </location>
</feature>
<dbReference type="InterPro" id="IPR039799">
    <property type="entry name" value="ALR/ERV"/>
</dbReference>
<evidence type="ECO:0000256" key="12">
    <source>
        <dbReference type="RuleBase" id="RU371123"/>
    </source>
</evidence>
<feature type="compositionally biased region" description="Low complexity" evidence="13">
    <location>
        <begin position="65"/>
        <end position="79"/>
    </location>
</feature>
<dbReference type="PANTHER" id="PTHR12645:SF0">
    <property type="entry name" value="FAD-LINKED SULFHYDRYL OXIDASE ALR"/>
    <property type="match status" value="1"/>
</dbReference>
<reference evidence="15 16" key="1">
    <citation type="submission" date="2015-01" db="EMBL/GenBank/DDBJ databases">
        <title>Evolution of Trichinella species and genotypes.</title>
        <authorList>
            <person name="Korhonen P.K."/>
            <person name="Edoardo P."/>
            <person name="Giuseppe L.R."/>
            <person name="Gasser R.B."/>
        </authorList>
    </citation>
    <scope>NUCLEOTIDE SEQUENCE [LARGE SCALE GENOMIC DNA]</scope>
    <source>
        <strain evidence="15">ISS470</strain>
    </source>
</reference>
<dbReference type="Gene3D" id="1.20.120.310">
    <property type="entry name" value="ERV/ALR sulfhydryl oxidase domain"/>
    <property type="match status" value="1"/>
</dbReference>
<dbReference type="Gene3D" id="3.40.50.300">
    <property type="entry name" value="P-loop containing nucleotide triphosphate hydrolases"/>
    <property type="match status" value="2"/>
</dbReference>
<organism evidence="15 16">
    <name type="scientific">Trichinella pseudospiralis</name>
    <name type="common">Parasitic roundworm</name>
    <dbReference type="NCBI Taxonomy" id="6337"/>
    <lineage>
        <taxon>Eukaryota</taxon>
        <taxon>Metazoa</taxon>
        <taxon>Ecdysozoa</taxon>
        <taxon>Nematoda</taxon>
        <taxon>Enoplea</taxon>
        <taxon>Dorylaimia</taxon>
        <taxon>Trichinellida</taxon>
        <taxon>Trichinellidae</taxon>
        <taxon>Trichinella</taxon>
    </lineage>
</organism>
<sequence>MAKYSTTNSYISGTLLNILQSEFVLCIITFVMAARQQYDDGQGEKSCRACVDFKSWIMGKRSAKTSDASSSSSSDNSRNNINDKTTTSANSSVDSESHQRKSCPLDKEELGRSTWGVLHSIAAYLPEMLNSETQKDMHNLMRLFSLYYPCEYCAKDMREELAKNPPDVMSRRSFSQWLCRLHNSVNQKLGKPMFDCSKVDERWRDGWSDVERKLSKMSKEAEKARQYLVDKNIPLIFESLMAGLMSCKPDDAIQFMVKALKAMNTMPSGALKWDTFIDNPPVDFTDKSRSCSSSSLRNDANSPDKKQEDQSDLVNKYDSAEEDHDADKLQLSVEDKQNRENNEVENNGGNVENEPLIEEPPDVESAVGPPLSISNAVNVPLVLLLGCPGSVKTSCIQHVMMRFNEKNVFILNVSEIIKLSIEKIEHTDLEALYEGRLVNDDLVNRLVNAELLKAESTTNPDLIIINGYPLTLDQLQYIKQIGDIRLVILIDYNAKELEEQLYAKQLSAEEVQNRIHDFTSQTLEVAKTYDDDDLLNILPGECGTEATEDAIYLLILGILDPEKVSQYSTVANSDPERAVQEEAKAEQADESDDLADAKNEAEEVEREQQQQQLVAVSHQKQFTAPVIILVGAPGSLKSEYCSRLIEKYEGFVSLSMDELIKNSIAANADDEKWKKVNELVEKGDLVPRDVCQDLFKNYIETLMDQDIVCLISEGYPRDLGQAEDFEKMITNLSLVILIDCTENFCASNIQKKIASTMDDDKTKQFIKCSIENFKQCTLPMLKYYDEKKKLFLLEGDKGFDKLFPDMINLFQNHFGSLKDRTVQAN</sequence>
<protein>
    <recommendedName>
        <fullName evidence="12">Sulfhydryl oxidase</fullName>
        <ecNumber evidence="12">1.8.3.2</ecNumber>
    </recommendedName>
</protein>
<dbReference type="InterPro" id="IPR000850">
    <property type="entry name" value="Adenylat/UMP-CMP_kin"/>
</dbReference>
<feature type="domain" description="ERV/ALR sulfhydryl oxidase" evidence="14">
    <location>
        <begin position="103"/>
        <end position="203"/>
    </location>
</feature>
<evidence type="ECO:0000256" key="6">
    <source>
        <dbReference type="ARBA" id="ARBA00022777"/>
    </source>
</evidence>
<evidence type="ECO:0000313" key="16">
    <source>
        <dbReference type="Proteomes" id="UP000054995"/>
    </source>
</evidence>
<comment type="cofactor">
    <cofactor evidence="1 12">
        <name>FAD</name>
        <dbReference type="ChEBI" id="CHEBI:57692"/>
    </cofactor>
</comment>
<dbReference type="SUPFAM" id="SSF69000">
    <property type="entry name" value="FAD-dependent thiol oxidase"/>
    <property type="match status" value="1"/>
</dbReference>
<feature type="region of interest" description="Disordered" evidence="13">
    <location>
        <begin position="286"/>
        <end position="356"/>
    </location>
</feature>
<keyword evidence="6" id="KW-0418">Kinase</keyword>
<keyword evidence="9" id="KW-0496">Mitochondrion</keyword>
<feature type="compositionally biased region" description="Basic and acidic residues" evidence="13">
    <location>
        <begin position="95"/>
        <end position="105"/>
    </location>
</feature>
<comment type="caution">
    <text evidence="15">The sequence shown here is derived from an EMBL/GenBank/DDBJ whole genome shotgun (WGS) entry which is preliminary data.</text>
</comment>
<dbReference type="Pfam" id="PF04777">
    <property type="entry name" value="Evr1_Alr"/>
    <property type="match status" value="1"/>
</dbReference>
<dbReference type="InterPro" id="IPR027417">
    <property type="entry name" value="P-loop_NTPase"/>
</dbReference>
<dbReference type="GO" id="GO:0019205">
    <property type="term" value="F:nucleobase-containing compound kinase activity"/>
    <property type="evidence" value="ECO:0007669"/>
    <property type="project" value="InterPro"/>
</dbReference>
<keyword evidence="10" id="KW-1015">Disulfide bond</keyword>
<evidence type="ECO:0000259" key="14">
    <source>
        <dbReference type="PROSITE" id="PS51324"/>
    </source>
</evidence>
<name>A0A0V1FCL8_TRIPS</name>
<evidence type="ECO:0000256" key="13">
    <source>
        <dbReference type="SAM" id="MobiDB-lite"/>
    </source>
</evidence>
<keyword evidence="5" id="KW-0547">Nucleotide-binding</keyword>
<dbReference type="GO" id="GO:0005524">
    <property type="term" value="F:ATP binding"/>
    <property type="evidence" value="ECO:0007669"/>
    <property type="project" value="InterPro"/>
</dbReference>
<evidence type="ECO:0000256" key="7">
    <source>
        <dbReference type="ARBA" id="ARBA00022827"/>
    </source>
</evidence>
<feature type="compositionally biased region" description="Basic and acidic residues" evidence="13">
    <location>
        <begin position="574"/>
        <end position="587"/>
    </location>
</feature>
<dbReference type="PANTHER" id="PTHR12645">
    <property type="entry name" value="ALR/ERV"/>
    <property type="match status" value="1"/>
</dbReference>
<comment type="catalytic activity">
    <reaction evidence="11 12">
        <text>2 R'C(R)SH + O2 = R'C(R)S-S(R)CR' + H2O2</text>
        <dbReference type="Rhea" id="RHEA:17357"/>
        <dbReference type="ChEBI" id="CHEBI:15379"/>
        <dbReference type="ChEBI" id="CHEBI:16240"/>
        <dbReference type="ChEBI" id="CHEBI:16520"/>
        <dbReference type="ChEBI" id="CHEBI:17412"/>
        <dbReference type="EC" id="1.8.3.2"/>
    </reaction>
</comment>
<accession>A0A0V1FCL8</accession>
<dbReference type="InterPro" id="IPR017905">
    <property type="entry name" value="ERV/ALR_sulphydryl_oxidase"/>
</dbReference>
<dbReference type="EC" id="1.8.3.2" evidence="12"/>
<feature type="compositionally biased region" description="Polar residues" evidence="13">
    <location>
        <begin position="80"/>
        <end position="94"/>
    </location>
</feature>
<keyword evidence="4" id="KW-0808">Transferase</keyword>
<feature type="region of interest" description="Disordered" evidence="13">
    <location>
        <begin position="64"/>
        <end position="105"/>
    </location>
</feature>
<dbReference type="GO" id="GO:0006139">
    <property type="term" value="P:nucleobase-containing compound metabolic process"/>
    <property type="evidence" value="ECO:0007669"/>
    <property type="project" value="InterPro"/>
</dbReference>
<gene>
    <name evidence="15" type="primary">Gfer</name>
    <name evidence="15" type="ORF">T4D_16640</name>
</gene>
<keyword evidence="8 12" id="KW-0560">Oxidoreductase</keyword>
<dbReference type="PROSITE" id="PS51324">
    <property type="entry name" value="ERV_ALR"/>
    <property type="match status" value="1"/>
</dbReference>
<dbReference type="Pfam" id="PF00406">
    <property type="entry name" value="ADK"/>
    <property type="match status" value="2"/>
</dbReference>
<dbReference type="GO" id="GO:0050660">
    <property type="term" value="F:flavin adenine dinucleotide binding"/>
    <property type="evidence" value="ECO:0007669"/>
    <property type="project" value="TreeGrafter"/>
</dbReference>
<dbReference type="PRINTS" id="PR00094">
    <property type="entry name" value="ADENYLTKNASE"/>
</dbReference>
<dbReference type="OrthoDB" id="17199at2759"/>
<feature type="compositionally biased region" description="Low complexity" evidence="13">
    <location>
        <begin position="344"/>
        <end position="354"/>
    </location>
</feature>
<feature type="region of interest" description="Disordered" evidence="13">
    <location>
        <begin position="570"/>
        <end position="610"/>
    </location>
</feature>
<proteinExistence type="predicted"/>
<evidence type="ECO:0000256" key="1">
    <source>
        <dbReference type="ARBA" id="ARBA00001974"/>
    </source>
</evidence>
<evidence type="ECO:0000256" key="10">
    <source>
        <dbReference type="ARBA" id="ARBA00023157"/>
    </source>
</evidence>